<feature type="active site" evidence="1">
    <location>
        <position position="311"/>
    </location>
</feature>
<gene>
    <name evidence="3" type="ORF">GNZ21_06545</name>
</gene>
<dbReference type="PANTHER" id="PTHR32268">
    <property type="entry name" value="HOMOSERINE O-ACETYLTRANSFERASE"/>
    <property type="match status" value="1"/>
</dbReference>
<dbReference type="Proteomes" id="UP000460157">
    <property type="component" value="Unassembled WGS sequence"/>
</dbReference>
<evidence type="ECO:0000259" key="2">
    <source>
        <dbReference type="Pfam" id="PF00561"/>
    </source>
</evidence>
<feature type="active site" evidence="1">
    <location>
        <position position="282"/>
    </location>
</feature>
<dbReference type="RefSeq" id="WP_157322560.1">
    <property type="nucleotide sequence ID" value="NZ_BMFX01000008.1"/>
</dbReference>
<keyword evidence="4" id="KW-1185">Reference proteome</keyword>
<sequence length="340" mass="37056">MSLDQASTALPALESFQPGDFRLVSGRPLPGAQLSYRRYGQLNPAGDNCVVLFSYYTGTDRSYAPWFGPGQALDPSRHCILAVNHFGGGVSSSPSNTAAEFPPVQIADTVRAVRQLLEHLGVQRLRLAAGWSLGGMQSLEFAIRYPREVEAVFACCSAARCAETNQVFLDGLAAALHADPRFANGPHGEPPEVGLDAFGRVYAGWAYSEEFYATGIYRELGYRDPAEVVASWGRDHLEHNAHDLMTSLRMWRTADLGAQRGGLRPALSSITARTVLMPSTTDTYFTLRESRAEARYLVAGELRELRSPLGHVAGRPGIRPQEQSQVESCLQSLLATTNPT</sequence>
<proteinExistence type="predicted"/>
<dbReference type="OrthoDB" id="9800754at2"/>
<dbReference type="InterPro" id="IPR000073">
    <property type="entry name" value="AB_hydrolase_1"/>
</dbReference>
<dbReference type="AlphaFoldDB" id="A0A7K1UHR7"/>
<evidence type="ECO:0000256" key="1">
    <source>
        <dbReference type="PIRSR" id="PIRSR000443-1"/>
    </source>
</evidence>
<feature type="active site" description="Nucleophile" evidence="1">
    <location>
        <position position="132"/>
    </location>
</feature>
<evidence type="ECO:0000313" key="4">
    <source>
        <dbReference type="Proteomes" id="UP000460157"/>
    </source>
</evidence>
<dbReference type="InterPro" id="IPR008220">
    <property type="entry name" value="HAT_MetX-like"/>
</dbReference>
<accession>A0A7K1UHR7</accession>
<feature type="domain" description="AB hydrolase-1" evidence="2">
    <location>
        <begin position="63"/>
        <end position="170"/>
    </location>
</feature>
<keyword evidence="3" id="KW-0378">Hydrolase</keyword>
<comment type="caution">
    <text evidence="3">The sequence shown here is derived from an EMBL/GenBank/DDBJ whole genome shotgun (WGS) entry which is preliminary data.</text>
</comment>
<dbReference type="SUPFAM" id="SSF53474">
    <property type="entry name" value="alpha/beta-Hydrolases"/>
    <property type="match status" value="1"/>
</dbReference>
<name>A0A7K1UHR7_9MICC</name>
<reference evidence="3 4" key="1">
    <citation type="submission" date="2019-12" db="EMBL/GenBank/DDBJ databases">
        <title>Nesterenkonia muleiensis sp. nov., a novel actinobacterium isolated from sap of Populus euphratica.</title>
        <authorList>
            <person name="Wang R."/>
        </authorList>
    </citation>
    <scope>NUCLEOTIDE SEQUENCE [LARGE SCALE GENOMIC DNA]</scope>
    <source>
        <strain evidence="3 4">F10</strain>
    </source>
</reference>
<evidence type="ECO:0000313" key="3">
    <source>
        <dbReference type="EMBL" id="MVT26015.1"/>
    </source>
</evidence>
<dbReference type="GO" id="GO:0016747">
    <property type="term" value="F:acyltransferase activity, transferring groups other than amino-acyl groups"/>
    <property type="evidence" value="ECO:0007669"/>
    <property type="project" value="InterPro"/>
</dbReference>
<dbReference type="Pfam" id="PF00561">
    <property type="entry name" value="Abhydrolase_1"/>
    <property type="match status" value="1"/>
</dbReference>
<dbReference type="PANTHER" id="PTHR32268:SF15">
    <property type="entry name" value="HOMOSERINE ACETYLTRANSFERASE FAMILY PROTEIN (AFU_ORTHOLOGUE AFUA_1G15350)"/>
    <property type="match status" value="1"/>
</dbReference>
<protein>
    <submittedName>
        <fullName evidence="3">Alpha/beta fold hydrolase</fullName>
    </submittedName>
</protein>
<organism evidence="3 4">
    <name type="scientific">Nesterenkonia alkaliphila</name>
    <dbReference type="NCBI Taxonomy" id="1463631"/>
    <lineage>
        <taxon>Bacteria</taxon>
        <taxon>Bacillati</taxon>
        <taxon>Actinomycetota</taxon>
        <taxon>Actinomycetes</taxon>
        <taxon>Micrococcales</taxon>
        <taxon>Micrococcaceae</taxon>
        <taxon>Nesterenkonia</taxon>
    </lineage>
</organism>
<dbReference type="EMBL" id="WRPM01000046">
    <property type="protein sequence ID" value="MVT26015.1"/>
    <property type="molecule type" value="Genomic_DNA"/>
</dbReference>
<dbReference type="Gene3D" id="3.40.50.1820">
    <property type="entry name" value="alpha/beta hydrolase"/>
    <property type="match status" value="1"/>
</dbReference>
<dbReference type="GO" id="GO:0016787">
    <property type="term" value="F:hydrolase activity"/>
    <property type="evidence" value="ECO:0007669"/>
    <property type="project" value="UniProtKB-KW"/>
</dbReference>
<dbReference type="PIRSF" id="PIRSF000443">
    <property type="entry name" value="Homoser_Ac_trans"/>
    <property type="match status" value="1"/>
</dbReference>
<dbReference type="InterPro" id="IPR029058">
    <property type="entry name" value="AB_hydrolase_fold"/>
</dbReference>